<proteinExistence type="predicted"/>
<dbReference type="EMBL" id="BMCU01000013">
    <property type="protein sequence ID" value="GGG30125.1"/>
    <property type="molecule type" value="Genomic_DNA"/>
</dbReference>
<reference evidence="1" key="1">
    <citation type="journal article" date="2014" name="Int. J. Syst. Evol. Microbiol.">
        <title>Complete genome sequence of Corynebacterium casei LMG S-19264T (=DSM 44701T), isolated from a smear-ripened cheese.</title>
        <authorList>
            <consortium name="US DOE Joint Genome Institute (JGI-PGF)"/>
            <person name="Walter F."/>
            <person name="Albersmeier A."/>
            <person name="Kalinowski J."/>
            <person name="Ruckert C."/>
        </authorList>
    </citation>
    <scope>NUCLEOTIDE SEQUENCE</scope>
    <source>
        <strain evidence="1">CCM 7905</strain>
    </source>
</reference>
<name>A0A917G9L2_9NOCA</name>
<evidence type="ECO:0000313" key="2">
    <source>
        <dbReference type="Proteomes" id="UP000654257"/>
    </source>
</evidence>
<reference evidence="1" key="2">
    <citation type="submission" date="2020-09" db="EMBL/GenBank/DDBJ databases">
        <authorList>
            <person name="Sun Q."/>
            <person name="Sedlacek I."/>
        </authorList>
    </citation>
    <scope>NUCLEOTIDE SEQUENCE</scope>
    <source>
        <strain evidence="1">CCM 7905</strain>
    </source>
</reference>
<dbReference type="Gene3D" id="3.40.50.1110">
    <property type="entry name" value="SGNH hydrolase"/>
    <property type="match status" value="1"/>
</dbReference>
<accession>A0A917G9L2</accession>
<dbReference type="InterPro" id="IPR036514">
    <property type="entry name" value="SGNH_hydro_sf"/>
</dbReference>
<organism evidence="1 2">
    <name type="scientific">Rhodococcoides trifolii</name>
    <dbReference type="NCBI Taxonomy" id="908250"/>
    <lineage>
        <taxon>Bacteria</taxon>
        <taxon>Bacillati</taxon>
        <taxon>Actinomycetota</taxon>
        <taxon>Actinomycetes</taxon>
        <taxon>Mycobacteriales</taxon>
        <taxon>Nocardiaceae</taxon>
        <taxon>Rhodococcoides</taxon>
    </lineage>
</organism>
<evidence type="ECO:0000313" key="1">
    <source>
        <dbReference type="EMBL" id="GGG30125.1"/>
    </source>
</evidence>
<sequence>MDQIAAGELDIPERLRQRVGLILLEGGIGDENKDPAVVEVNAISVMQSLREAYPDAVPVVLGLFADANGFISEVRSAVDKAIERAASATGYMYISTATWRNPENAAGLNGADRAYPSSQGHLSLAEVLKQVLSDRQLAAQPDG</sequence>
<protein>
    <submittedName>
        <fullName evidence="1">Uncharacterized protein</fullName>
    </submittedName>
</protein>
<comment type="caution">
    <text evidence="1">The sequence shown here is derived from an EMBL/GenBank/DDBJ whole genome shotgun (WGS) entry which is preliminary data.</text>
</comment>
<keyword evidence="2" id="KW-1185">Reference proteome</keyword>
<dbReference type="Proteomes" id="UP000654257">
    <property type="component" value="Unassembled WGS sequence"/>
</dbReference>
<dbReference type="AlphaFoldDB" id="A0A917G9L2"/>
<dbReference type="SUPFAM" id="SSF52266">
    <property type="entry name" value="SGNH hydrolase"/>
    <property type="match status" value="1"/>
</dbReference>
<gene>
    <name evidence="1" type="ORF">GCM10007304_49840</name>
</gene>